<proteinExistence type="predicted"/>
<keyword evidence="2" id="KW-1185">Reference proteome</keyword>
<dbReference type="EMBL" id="JACHDD010000002">
    <property type="protein sequence ID" value="MBB5422830.1"/>
    <property type="molecule type" value="Genomic_DNA"/>
</dbReference>
<accession>A0A7W8V4T4</accession>
<sequence>MVRIYGSGWRDVRRLAPCASEWRWRGDASKRAKTCFAGFSIVVNSGVSEQPARSASVFSARKVRWNAGLKVEPSLLR</sequence>
<dbReference type="Proteomes" id="UP000592780">
    <property type="component" value="Unassembled WGS sequence"/>
</dbReference>
<dbReference type="AlphaFoldDB" id="A0A7W8V4T4"/>
<evidence type="ECO:0000313" key="1">
    <source>
        <dbReference type="EMBL" id="MBB5422830.1"/>
    </source>
</evidence>
<organism evidence="1 2">
    <name type="scientific">Paraburkholderia atlantica</name>
    <dbReference type="NCBI Taxonomy" id="2654982"/>
    <lineage>
        <taxon>Bacteria</taxon>
        <taxon>Pseudomonadati</taxon>
        <taxon>Pseudomonadota</taxon>
        <taxon>Betaproteobacteria</taxon>
        <taxon>Burkholderiales</taxon>
        <taxon>Burkholderiaceae</taxon>
        <taxon>Paraburkholderia</taxon>
    </lineage>
</organism>
<gene>
    <name evidence="1" type="ORF">HDG40_000972</name>
</gene>
<reference evidence="1 2" key="1">
    <citation type="submission" date="2020-08" db="EMBL/GenBank/DDBJ databases">
        <title>Genomic Encyclopedia of Type Strains, Phase IV (KMG-V): Genome sequencing to study the core and pangenomes of soil and plant-associated prokaryotes.</title>
        <authorList>
            <person name="Whitman W."/>
        </authorList>
    </citation>
    <scope>NUCLEOTIDE SEQUENCE [LARGE SCALE GENOMIC DNA]</scope>
    <source>
        <strain evidence="1 2">JPY158</strain>
    </source>
</reference>
<name>A0A7W8V4T4_PARAM</name>
<evidence type="ECO:0000313" key="2">
    <source>
        <dbReference type="Proteomes" id="UP000592780"/>
    </source>
</evidence>
<protein>
    <submittedName>
        <fullName evidence="1">Uncharacterized protein</fullName>
    </submittedName>
</protein>
<comment type="caution">
    <text evidence="1">The sequence shown here is derived from an EMBL/GenBank/DDBJ whole genome shotgun (WGS) entry which is preliminary data.</text>
</comment>